<reference evidence="1" key="1">
    <citation type="submission" date="2024-05" db="EMBL/GenBank/DDBJ databases">
        <title>Genome sequencing of novel strain.</title>
        <authorList>
            <person name="Ganbat D."/>
            <person name="Ganbat S."/>
            <person name="Lee S.-J."/>
        </authorList>
    </citation>
    <scope>NUCLEOTIDE SEQUENCE</scope>
    <source>
        <strain evidence="1">SMD15-11</strain>
    </source>
</reference>
<proteinExistence type="predicted"/>
<dbReference type="AlphaFoldDB" id="A0AB39V0J8"/>
<accession>A0AB39V0J8</accession>
<evidence type="ECO:0000313" key="1">
    <source>
        <dbReference type="EMBL" id="XDT73682.1"/>
    </source>
</evidence>
<sequence length="562" mass="63733">MARVAEVWLVLLGELPALPPIERYLKKEVMQARLQAIAAMPKPPVLESLWQDARLAEDAILATPFPELSTPLSDSSRAALNDGLARQDRYITALRGLVRVMESAFAARFIALRPGDWLRLEDRALANHMLLNGFTHLADRMHADGVTGRILALRGLTAWVFFPAAAEHALDEAIRGYHLAYTRVVRVEPPSNGPIAAPGYYWLVRAGRRMRKARVLLQKMRGTDFPSVRDMLFDALDAAAKAWWASFAPGEAPVAWPHRMPGHVYELGGTAPAEVADPLLKSMRRVEMLSGWRGGQRITDFDPSGLLQLAVVLEVAEQAITRLEELVAPEVDLAVGDRVLLHDGVPAYVTKRGGVHLELDLGQDATREARLFHDYLQIIARAHDKTGRERGHRASNINRPTVADIQEAIADWEEAVSWIEKGWDCIEEYQSDVGCREVVDDLIERFGGESTLADELLLRLKRADERFRAATKEARISIFDCGPKFQYVDEEHIYLLPLNEYDPRRHWYFYRWQPDCPYSLGGHDAYSYQKEQYGLDFLNMTEDQLLDAVRREVSRWKERFGH</sequence>
<protein>
    <recommendedName>
        <fullName evidence="2">Zorya protein ZorC EH domain-containing protein</fullName>
    </recommendedName>
</protein>
<dbReference type="RefSeq" id="WP_369602665.1">
    <property type="nucleotide sequence ID" value="NZ_CP154858.1"/>
</dbReference>
<dbReference type="KEGG" id="tcd:AAIA72_06860"/>
<dbReference type="EMBL" id="CP154858">
    <property type="protein sequence ID" value="XDT73682.1"/>
    <property type="molecule type" value="Genomic_DNA"/>
</dbReference>
<organism evidence="1">
    <name type="scientific">Thermohahella caldifontis</name>
    <dbReference type="NCBI Taxonomy" id="3142973"/>
    <lineage>
        <taxon>Bacteria</taxon>
        <taxon>Pseudomonadati</taxon>
        <taxon>Pseudomonadota</taxon>
        <taxon>Gammaproteobacteria</taxon>
        <taxon>Oceanospirillales</taxon>
        <taxon>Hahellaceae</taxon>
        <taxon>Thermohahella</taxon>
    </lineage>
</organism>
<gene>
    <name evidence="1" type="ORF">AAIA72_06860</name>
</gene>
<name>A0AB39V0J8_9GAMM</name>
<evidence type="ECO:0008006" key="2">
    <source>
        <dbReference type="Google" id="ProtNLM"/>
    </source>
</evidence>